<dbReference type="AlphaFoldDB" id="A0A974NYF7"/>
<gene>
    <name evidence="3" type="ORF">H5J25_20135</name>
</gene>
<name>A0A974NYF7_9SPHN</name>
<organism evidence="3 4">
    <name type="scientific">Sphingomonas aliaeris</name>
    <dbReference type="NCBI Taxonomy" id="2759526"/>
    <lineage>
        <taxon>Bacteria</taxon>
        <taxon>Pseudomonadati</taxon>
        <taxon>Pseudomonadota</taxon>
        <taxon>Alphaproteobacteria</taxon>
        <taxon>Sphingomonadales</taxon>
        <taxon>Sphingomonadaceae</taxon>
        <taxon>Sphingomonas</taxon>
    </lineage>
</organism>
<dbReference type="InterPro" id="IPR036390">
    <property type="entry name" value="WH_DNA-bd_sf"/>
</dbReference>
<protein>
    <submittedName>
        <fullName evidence="3">YafY family transcriptional regulator</fullName>
    </submittedName>
</protein>
<dbReference type="Gene3D" id="1.10.10.10">
    <property type="entry name" value="Winged helix-like DNA-binding domain superfamily/Winged helix DNA-binding domain"/>
    <property type="match status" value="1"/>
</dbReference>
<feature type="domain" description="Helix-turn-helix type 11" evidence="1">
    <location>
        <begin position="6"/>
        <end position="60"/>
    </location>
</feature>
<keyword evidence="3" id="KW-0614">Plasmid</keyword>
<keyword evidence="4" id="KW-1185">Reference proteome</keyword>
<evidence type="ECO:0000259" key="1">
    <source>
        <dbReference type="Pfam" id="PF08279"/>
    </source>
</evidence>
<dbReference type="PANTHER" id="PTHR34580">
    <property type="match status" value="1"/>
</dbReference>
<feature type="domain" description="WYL" evidence="2">
    <location>
        <begin position="134"/>
        <end position="202"/>
    </location>
</feature>
<dbReference type="Proteomes" id="UP000595894">
    <property type="component" value="Plasmid punnamed2"/>
</dbReference>
<evidence type="ECO:0000259" key="2">
    <source>
        <dbReference type="Pfam" id="PF13280"/>
    </source>
</evidence>
<dbReference type="SUPFAM" id="SSF46785">
    <property type="entry name" value="Winged helix' DNA-binding domain"/>
    <property type="match status" value="1"/>
</dbReference>
<evidence type="ECO:0000313" key="3">
    <source>
        <dbReference type="EMBL" id="QQV79399.1"/>
    </source>
</evidence>
<dbReference type="KEGG" id="sari:H5J25_20135"/>
<accession>A0A974NYF7</accession>
<sequence length="227" mass="24907">MTRAERLLAIVQTLRGRHTPVTAAALASDFDVSERTIYRDVGVLISRGVVIEGAAGYGYILKPGNFLPPMTFAPDEADAIVLGLRYVMRRGDAALSDGARSAMAKIADVMPDGAANQARSNGLVVGPAGSPHGDVLATIRNAIRRGRKLTFAYTDAEERSSSRTVWPVALGFFDNLEMLAGWCEDREAFRHFRLDRMRDARVTDHRIPLGSHRLMSRCREVEPDVAL</sequence>
<dbReference type="InterPro" id="IPR013196">
    <property type="entry name" value="HTH_11"/>
</dbReference>
<proteinExistence type="predicted"/>
<dbReference type="Pfam" id="PF13280">
    <property type="entry name" value="WYL"/>
    <property type="match status" value="1"/>
</dbReference>
<dbReference type="PANTHER" id="PTHR34580:SF3">
    <property type="entry name" value="PROTEIN PAFB"/>
    <property type="match status" value="1"/>
</dbReference>
<dbReference type="EMBL" id="CP061037">
    <property type="protein sequence ID" value="QQV79399.1"/>
    <property type="molecule type" value="Genomic_DNA"/>
</dbReference>
<dbReference type="InterPro" id="IPR026881">
    <property type="entry name" value="WYL_dom"/>
</dbReference>
<reference evidence="4" key="1">
    <citation type="submission" date="2020-09" db="EMBL/GenBank/DDBJ databases">
        <title>Sphingomonas sp., a new species isolated from pork steak.</title>
        <authorList>
            <person name="Heidler von Heilborn D."/>
        </authorList>
    </citation>
    <scope>NUCLEOTIDE SEQUENCE [LARGE SCALE GENOMIC DNA]</scope>
    <source>
        <plasmid evidence="4">punnamed2</plasmid>
    </source>
</reference>
<dbReference type="RefSeq" id="WP_202096669.1">
    <property type="nucleotide sequence ID" value="NZ_CP061037.1"/>
</dbReference>
<dbReference type="InterPro" id="IPR036388">
    <property type="entry name" value="WH-like_DNA-bd_sf"/>
</dbReference>
<dbReference type="Pfam" id="PF08279">
    <property type="entry name" value="HTH_11"/>
    <property type="match status" value="1"/>
</dbReference>
<geneLocation type="plasmid" evidence="3 4">
    <name>punnamed2</name>
</geneLocation>
<evidence type="ECO:0000313" key="4">
    <source>
        <dbReference type="Proteomes" id="UP000595894"/>
    </source>
</evidence>
<dbReference type="PROSITE" id="PS52050">
    <property type="entry name" value="WYL"/>
    <property type="match status" value="1"/>
</dbReference>
<dbReference type="InterPro" id="IPR051534">
    <property type="entry name" value="CBASS_pafABC_assoc_protein"/>
</dbReference>